<evidence type="ECO:0000313" key="3">
    <source>
        <dbReference type="Proteomes" id="UP001549320"/>
    </source>
</evidence>
<dbReference type="RefSeq" id="WP_354447653.1">
    <property type="nucleotide sequence ID" value="NZ_JBEPSH010000010.1"/>
</dbReference>
<feature type="compositionally biased region" description="Low complexity" evidence="1">
    <location>
        <begin position="162"/>
        <end position="204"/>
    </location>
</feature>
<organism evidence="2 3">
    <name type="scientific">Ottowia thiooxydans</name>
    <dbReference type="NCBI Taxonomy" id="219182"/>
    <lineage>
        <taxon>Bacteria</taxon>
        <taxon>Pseudomonadati</taxon>
        <taxon>Pseudomonadota</taxon>
        <taxon>Betaproteobacteria</taxon>
        <taxon>Burkholderiales</taxon>
        <taxon>Comamonadaceae</taxon>
        <taxon>Ottowia</taxon>
    </lineage>
</organism>
<sequence>MNRRITPMLLALNVLLVVVLALLWSGIGGTNHWSPPAAQRPNLDDSRAALLRTHPEAGAAFAEIVDRPLFSATRRPPPPPAPEAPASAPEVPPVELDKIKMFGTINGPALRGVLAEVEGKSRFVRSGDKIGEWTLRTIRSSEAVFEKGDEERVIPLPLASGAAPAAAGNNARGGAARTNAAAPRPAPARAAPAGPAPARATPPAVSTPLGTMPQVSPRPAAPPSAAPTNPSTGDSPPAIKGSFGP</sequence>
<reference evidence="2 3" key="1">
    <citation type="submission" date="2024-06" db="EMBL/GenBank/DDBJ databases">
        <title>Sorghum-associated microbial communities from plants grown in Nebraska, USA.</title>
        <authorList>
            <person name="Schachtman D."/>
        </authorList>
    </citation>
    <scope>NUCLEOTIDE SEQUENCE [LARGE SCALE GENOMIC DNA]</scope>
    <source>
        <strain evidence="2 3">2709</strain>
    </source>
</reference>
<accession>A0ABV2QF28</accession>
<gene>
    <name evidence="2" type="ORF">ABIE13_004635</name>
</gene>
<feature type="region of interest" description="Disordered" evidence="1">
    <location>
        <begin position="71"/>
        <end position="90"/>
    </location>
</feature>
<comment type="caution">
    <text evidence="2">The sequence shown here is derived from an EMBL/GenBank/DDBJ whole genome shotgun (WGS) entry which is preliminary data.</text>
</comment>
<protein>
    <recommendedName>
        <fullName evidence="4">Type II secretion system protein GspC N-terminal domain-containing protein</fullName>
    </recommendedName>
</protein>
<evidence type="ECO:0008006" key="4">
    <source>
        <dbReference type="Google" id="ProtNLM"/>
    </source>
</evidence>
<feature type="region of interest" description="Disordered" evidence="1">
    <location>
        <begin position="162"/>
        <end position="245"/>
    </location>
</feature>
<keyword evidence="3" id="KW-1185">Reference proteome</keyword>
<dbReference type="EMBL" id="JBEPSH010000010">
    <property type="protein sequence ID" value="MET4579498.1"/>
    <property type="molecule type" value="Genomic_DNA"/>
</dbReference>
<dbReference type="Proteomes" id="UP001549320">
    <property type="component" value="Unassembled WGS sequence"/>
</dbReference>
<evidence type="ECO:0000313" key="2">
    <source>
        <dbReference type="EMBL" id="MET4579498.1"/>
    </source>
</evidence>
<proteinExistence type="predicted"/>
<name>A0ABV2QF28_9BURK</name>
<evidence type="ECO:0000256" key="1">
    <source>
        <dbReference type="SAM" id="MobiDB-lite"/>
    </source>
</evidence>